<evidence type="ECO:0000313" key="2">
    <source>
        <dbReference type="Proteomes" id="UP000681035"/>
    </source>
</evidence>
<accession>A0A810PXM0</accession>
<protein>
    <submittedName>
        <fullName evidence="1">Uncharacterized protein</fullName>
    </submittedName>
</protein>
<keyword evidence="2" id="KW-1185">Reference proteome</keyword>
<name>A0A810PXM0_9FIRM</name>
<reference evidence="1" key="1">
    <citation type="submission" date="2020-09" db="EMBL/GenBank/DDBJ databases">
        <title>New species isolated from human feces.</title>
        <authorList>
            <person name="Kitahara M."/>
            <person name="Shigeno Y."/>
            <person name="Shime M."/>
            <person name="Matsumoto Y."/>
            <person name="Nakamura S."/>
            <person name="Motooka D."/>
            <person name="Fukuoka S."/>
            <person name="Nishikawa H."/>
            <person name="Benno Y."/>
        </authorList>
    </citation>
    <scope>NUCLEOTIDE SEQUENCE</scope>
    <source>
        <strain evidence="1">MM50</strain>
    </source>
</reference>
<dbReference type="EMBL" id="AP023418">
    <property type="protein sequence ID" value="BCK80888.1"/>
    <property type="molecule type" value="Genomic_DNA"/>
</dbReference>
<organism evidence="1 2">
    <name type="scientific">Vescimonas coprocola</name>
    <dbReference type="NCBI Taxonomy" id="2714355"/>
    <lineage>
        <taxon>Bacteria</taxon>
        <taxon>Bacillati</taxon>
        <taxon>Bacillota</taxon>
        <taxon>Clostridia</taxon>
        <taxon>Eubacteriales</taxon>
        <taxon>Oscillospiraceae</taxon>
        <taxon>Vescimonas</taxon>
    </lineage>
</organism>
<gene>
    <name evidence="1" type="ORF">MM50RIKEN_06510</name>
</gene>
<dbReference type="RefSeq" id="WP_213541733.1">
    <property type="nucleotide sequence ID" value="NZ_AP023418.1"/>
</dbReference>
<proteinExistence type="predicted"/>
<evidence type="ECO:0000313" key="1">
    <source>
        <dbReference type="EMBL" id="BCK80888.1"/>
    </source>
</evidence>
<dbReference type="KEGG" id="vcop:MM50RIKEN_06510"/>
<dbReference type="Proteomes" id="UP000681035">
    <property type="component" value="Chromosome"/>
</dbReference>
<dbReference type="AlphaFoldDB" id="A0A810PXM0"/>
<sequence length="124" mass="14403">MATVKQVLEQVDAMLPNQYTTAEKRRWLLQAEGFVVREVHQPHAGGEETEVPPEDAGEDTVLLVQPPYDELYRHYVEAQIHYANGEMERYNNACAAWNNALLTYRDFWCRSHMPRQGVKALRLM</sequence>